<dbReference type="Proteomes" id="UP000034067">
    <property type="component" value="Unassembled WGS sequence"/>
</dbReference>
<feature type="transmembrane region" description="Helical" evidence="1">
    <location>
        <begin position="126"/>
        <end position="148"/>
    </location>
</feature>
<dbReference type="AlphaFoldDB" id="A0A0G1PP30"/>
<evidence type="ECO:0000256" key="1">
    <source>
        <dbReference type="SAM" id="Phobius"/>
    </source>
</evidence>
<reference evidence="2 3" key="1">
    <citation type="journal article" date="2015" name="Nature">
        <title>rRNA introns, odd ribosomes, and small enigmatic genomes across a large radiation of phyla.</title>
        <authorList>
            <person name="Brown C.T."/>
            <person name="Hug L.A."/>
            <person name="Thomas B.C."/>
            <person name="Sharon I."/>
            <person name="Castelle C.J."/>
            <person name="Singh A."/>
            <person name="Wilkins M.J."/>
            <person name="Williams K.H."/>
            <person name="Banfield J.F."/>
        </authorList>
    </citation>
    <scope>NUCLEOTIDE SEQUENCE [LARGE SCALE GENOMIC DNA]</scope>
</reference>
<dbReference type="EMBL" id="LCMJ01000036">
    <property type="protein sequence ID" value="KKU34442.1"/>
    <property type="molecule type" value="Genomic_DNA"/>
</dbReference>
<gene>
    <name evidence="2" type="ORF">UX48_C0036G0003</name>
</gene>
<evidence type="ECO:0000313" key="2">
    <source>
        <dbReference type="EMBL" id="KKU34442.1"/>
    </source>
</evidence>
<organism evidence="2 3">
    <name type="scientific">Candidatus Azambacteria bacterium GW2011_GWB1_46_27</name>
    <dbReference type="NCBI Taxonomy" id="1618617"/>
    <lineage>
        <taxon>Bacteria</taxon>
        <taxon>Candidatus Azamiibacteriota</taxon>
    </lineage>
</organism>
<evidence type="ECO:0000313" key="3">
    <source>
        <dbReference type="Proteomes" id="UP000034067"/>
    </source>
</evidence>
<protein>
    <submittedName>
        <fullName evidence="2">Uncharacterized protein</fullName>
    </submittedName>
</protein>
<proteinExistence type="predicted"/>
<feature type="transmembrane region" description="Helical" evidence="1">
    <location>
        <begin position="83"/>
        <end position="105"/>
    </location>
</feature>
<name>A0A0G1PP30_9BACT</name>
<keyword evidence="1" id="KW-1133">Transmembrane helix</keyword>
<keyword evidence="1" id="KW-0812">Transmembrane</keyword>
<accession>A0A0G1PP30</accession>
<keyword evidence="1" id="KW-0472">Membrane</keyword>
<comment type="caution">
    <text evidence="2">The sequence shown here is derived from an EMBL/GenBank/DDBJ whole genome shotgun (WGS) entry which is preliminary data.</text>
</comment>
<sequence>MILTPHVLTGALIGAQTTNPLAAFVFGLVSHYLIDKIPHWDYDIKKIEEKSGGDKVITQWLKIGFDLSLPFFIMGFLAPDEQILKLSLLGAAGATLPDFLVYLSWRFPMKILTAHAKFHDKNHSKIKLGLLAGPVSYLAIILLFLLLYP</sequence>